<dbReference type="RefSeq" id="WP_329401663.1">
    <property type="nucleotide sequence ID" value="NZ_CP109019.1"/>
</dbReference>
<dbReference type="EMBL" id="CP109019">
    <property type="protein sequence ID" value="WUT85268.1"/>
    <property type="molecule type" value="Genomic_DNA"/>
</dbReference>
<sequence length="211" mass="23292">MTGSVPWVERLSTGTEAIQDDVIRWYQDTRRGKAYVPTMIWGTLQTEAYATVILGQVVDFLGVPSDVPAGVAKRMRRQRVLYDGEHHYDVVLGEQALYTNIGGAEVMRPQIERLLRELGLDSLTLGILPSTARVDLFPVPGFSVYGDGDRVHVELVSSSVDVTEQSELDLYSKAFSALSGAAVYGDDAEELLRKAHSFWADAPPHAYHPSL</sequence>
<evidence type="ECO:0000313" key="3">
    <source>
        <dbReference type="Proteomes" id="UP001432060"/>
    </source>
</evidence>
<accession>A0ABZ1XRB6</accession>
<proteinExistence type="predicted"/>
<organism evidence="2 3">
    <name type="scientific">Streptomyces melanogenes</name>
    <dbReference type="NCBI Taxonomy" id="67326"/>
    <lineage>
        <taxon>Bacteria</taxon>
        <taxon>Bacillati</taxon>
        <taxon>Actinomycetota</taxon>
        <taxon>Actinomycetes</taxon>
        <taxon>Kitasatosporales</taxon>
        <taxon>Streptomycetaceae</taxon>
        <taxon>Streptomyces</taxon>
    </lineage>
</organism>
<reference evidence="2" key="1">
    <citation type="submission" date="2022-10" db="EMBL/GenBank/DDBJ databases">
        <title>The complete genomes of actinobacterial strains from the NBC collection.</title>
        <authorList>
            <person name="Joergensen T.S."/>
            <person name="Alvarez Arevalo M."/>
            <person name="Sterndorff E.B."/>
            <person name="Faurdal D."/>
            <person name="Vuksanovic O."/>
            <person name="Mourched A.-S."/>
            <person name="Charusanti P."/>
            <person name="Shaw S."/>
            <person name="Blin K."/>
            <person name="Weber T."/>
        </authorList>
    </citation>
    <scope>NUCLEOTIDE SEQUENCE</scope>
    <source>
        <strain evidence="2">NBC_00668</strain>
    </source>
</reference>
<evidence type="ECO:0000313" key="2">
    <source>
        <dbReference type="EMBL" id="WUT85268.1"/>
    </source>
</evidence>
<dbReference type="InterPro" id="IPR043917">
    <property type="entry name" value="DUF5753"/>
</dbReference>
<name>A0ABZ1XRB6_9ACTN</name>
<protein>
    <submittedName>
        <fullName evidence="2">DUF5753 domain-containing protein</fullName>
    </submittedName>
</protein>
<dbReference type="Pfam" id="PF19054">
    <property type="entry name" value="DUF5753"/>
    <property type="match status" value="1"/>
</dbReference>
<keyword evidence="3" id="KW-1185">Reference proteome</keyword>
<gene>
    <name evidence="2" type="ORF">OG515_25295</name>
</gene>
<feature type="domain" description="DUF5753" evidence="1">
    <location>
        <begin position="33"/>
        <end position="193"/>
    </location>
</feature>
<evidence type="ECO:0000259" key="1">
    <source>
        <dbReference type="Pfam" id="PF19054"/>
    </source>
</evidence>
<dbReference type="Proteomes" id="UP001432060">
    <property type="component" value="Chromosome"/>
</dbReference>